<evidence type="ECO:0000313" key="3">
    <source>
        <dbReference type="Proteomes" id="UP000000763"/>
    </source>
</evidence>
<reference evidence="2 3" key="2">
    <citation type="journal article" date="2005" name="Nature">
        <title>The map-based sequence of the rice genome.</title>
        <authorList>
            <consortium name="International rice genome sequencing project (IRGSP)"/>
            <person name="Matsumoto T."/>
            <person name="Wu J."/>
            <person name="Kanamori H."/>
            <person name="Katayose Y."/>
            <person name="Fujisawa M."/>
            <person name="Namiki N."/>
            <person name="Mizuno H."/>
            <person name="Yamamoto K."/>
            <person name="Antonio B.A."/>
            <person name="Baba T."/>
            <person name="Sakata K."/>
            <person name="Nagamura Y."/>
            <person name="Aoki H."/>
            <person name="Arikawa K."/>
            <person name="Arita K."/>
            <person name="Bito T."/>
            <person name="Chiden Y."/>
            <person name="Fujitsuka N."/>
            <person name="Fukunaka R."/>
            <person name="Hamada M."/>
            <person name="Harada C."/>
            <person name="Hayashi A."/>
            <person name="Hijishita S."/>
            <person name="Honda M."/>
            <person name="Hosokawa S."/>
            <person name="Ichikawa Y."/>
            <person name="Idonuma A."/>
            <person name="Iijima M."/>
            <person name="Ikeda M."/>
            <person name="Ikeno M."/>
            <person name="Ito K."/>
            <person name="Ito S."/>
            <person name="Ito T."/>
            <person name="Ito Y."/>
            <person name="Ito Y."/>
            <person name="Iwabuchi A."/>
            <person name="Kamiya K."/>
            <person name="Karasawa W."/>
            <person name="Kurita K."/>
            <person name="Katagiri S."/>
            <person name="Kikuta A."/>
            <person name="Kobayashi H."/>
            <person name="Kobayashi N."/>
            <person name="Machita K."/>
            <person name="Maehara T."/>
            <person name="Masukawa M."/>
            <person name="Mizubayashi T."/>
            <person name="Mukai Y."/>
            <person name="Nagasaki H."/>
            <person name="Nagata Y."/>
            <person name="Naito S."/>
            <person name="Nakashima M."/>
            <person name="Nakama Y."/>
            <person name="Nakamichi Y."/>
            <person name="Nakamura M."/>
            <person name="Meguro A."/>
            <person name="Negishi M."/>
            <person name="Ohta I."/>
            <person name="Ohta T."/>
            <person name="Okamoto M."/>
            <person name="Ono N."/>
            <person name="Saji S."/>
            <person name="Sakaguchi M."/>
            <person name="Sakai K."/>
            <person name="Shibata M."/>
            <person name="Shimokawa T."/>
            <person name="Song J."/>
            <person name="Takazaki Y."/>
            <person name="Terasawa K."/>
            <person name="Tsugane M."/>
            <person name="Tsuji K."/>
            <person name="Ueda S."/>
            <person name="Waki K."/>
            <person name="Yamagata H."/>
            <person name="Yamamoto M."/>
            <person name="Yamamoto S."/>
            <person name="Yamane H."/>
            <person name="Yoshiki S."/>
            <person name="Yoshihara R."/>
            <person name="Yukawa K."/>
            <person name="Zhong H."/>
            <person name="Yano M."/>
            <person name="Yuan Q."/>
            <person name="Ouyang S."/>
            <person name="Liu J."/>
            <person name="Jones K.M."/>
            <person name="Gansberger K."/>
            <person name="Moffat K."/>
            <person name="Hill J."/>
            <person name="Bera J."/>
            <person name="Fadrosh D."/>
            <person name="Jin S."/>
            <person name="Johri S."/>
            <person name="Kim M."/>
            <person name="Overton L."/>
            <person name="Reardon M."/>
            <person name="Tsitrin T."/>
            <person name="Vuong H."/>
            <person name="Weaver B."/>
            <person name="Ciecko A."/>
            <person name="Tallon L."/>
            <person name="Jackson J."/>
            <person name="Pai G."/>
            <person name="Aken S.V."/>
            <person name="Utterback T."/>
            <person name="Reidmuller S."/>
            <person name="Feldblyum T."/>
            <person name="Hsiao J."/>
            <person name="Zismann V."/>
            <person name="Iobst S."/>
            <person name="de Vazeille A.R."/>
            <person name="Buell C.R."/>
            <person name="Ying K."/>
            <person name="Li Y."/>
            <person name="Lu T."/>
            <person name="Huang Y."/>
            <person name="Zhao Q."/>
            <person name="Feng Q."/>
            <person name="Zhang L."/>
            <person name="Zhu J."/>
            <person name="Weng Q."/>
            <person name="Mu J."/>
            <person name="Lu Y."/>
            <person name="Fan D."/>
            <person name="Liu Y."/>
            <person name="Guan J."/>
            <person name="Zhang Y."/>
            <person name="Yu S."/>
            <person name="Liu X."/>
            <person name="Zhang Y."/>
            <person name="Hong G."/>
            <person name="Han B."/>
            <person name="Choisne N."/>
            <person name="Demange N."/>
            <person name="Orjeda G."/>
            <person name="Samain S."/>
            <person name="Cattolico L."/>
            <person name="Pelletier E."/>
            <person name="Couloux A."/>
            <person name="Segurens B."/>
            <person name="Wincker P."/>
            <person name="D'Hont A."/>
            <person name="Scarpelli C."/>
            <person name="Weissenbach J."/>
            <person name="Salanoubat M."/>
            <person name="Quetier F."/>
            <person name="Yu Y."/>
            <person name="Kim H.R."/>
            <person name="Rambo T."/>
            <person name="Currie J."/>
            <person name="Collura K."/>
            <person name="Luo M."/>
            <person name="Yang T."/>
            <person name="Ammiraju J.S.S."/>
            <person name="Engler F."/>
            <person name="Soderlund C."/>
            <person name="Wing R.A."/>
            <person name="Palmer L.E."/>
            <person name="de la Bastide M."/>
            <person name="Spiegel L."/>
            <person name="Nascimento L."/>
            <person name="Zutavern T."/>
            <person name="O'Shaughnessy A."/>
            <person name="Dike S."/>
            <person name="Dedhia N."/>
            <person name="Preston R."/>
            <person name="Balija V."/>
            <person name="McCombie W.R."/>
            <person name="Chow T."/>
            <person name="Chen H."/>
            <person name="Chung M."/>
            <person name="Chen C."/>
            <person name="Shaw J."/>
            <person name="Wu H."/>
            <person name="Hsiao K."/>
            <person name="Chao Y."/>
            <person name="Chu M."/>
            <person name="Cheng C."/>
            <person name="Hour A."/>
            <person name="Lee P."/>
            <person name="Lin S."/>
            <person name="Lin Y."/>
            <person name="Liou J."/>
            <person name="Liu S."/>
            <person name="Hsing Y."/>
            <person name="Raghuvanshi S."/>
            <person name="Mohanty A."/>
            <person name="Bharti A.K."/>
            <person name="Gaur A."/>
            <person name="Gupta V."/>
            <person name="Kumar D."/>
            <person name="Ravi V."/>
            <person name="Vij S."/>
            <person name="Kapur A."/>
            <person name="Khurana P."/>
            <person name="Khurana P."/>
            <person name="Khurana J.P."/>
            <person name="Tyagi A.K."/>
            <person name="Gaikwad K."/>
            <person name="Singh A."/>
            <person name="Dalal V."/>
            <person name="Srivastava S."/>
            <person name="Dixit A."/>
            <person name="Pal A.K."/>
            <person name="Ghazi I.A."/>
            <person name="Yadav M."/>
            <person name="Pandit A."/>
            <person name="Bhargava A."/>
            <person name="Sureshbabu K."/>
            <person name="Batra K."/>
            <person name="Sharma T.R."/>
            <person name="Mohapatra T."/>
            <person name="Singh N.K."/>
            <person name="Messing J."/>
            <person name="Nelson A.B."/>
            <person name="Fuks G."/>
            <person name="Kavchok S."/>
            <person name="Keizer G."/>
            <person name="Linton E."/>
            <person name="Llaca V."/>
            <person name="Song R."/>
            <person name="Tanyolac B."/>
            <person name="Young S."/>
            <person name="Ho-Il K."/>
            <person name="Hahn J.H."/>
            <person name="Sangsakoo G."/>
            <person name="Vanavichit A."/>
            <person name="de Mattos Luiz.A.T."/>
            <person name="Zimmer P.D."/>
            <person name="Malone G."/>
            <person name="Dellagostin O."/>
            <person name="de Oliveira A.C."/>
            <person name="Bevan M."/>
            <person name="Bancroft I."/>
            <person name="Minx P."/>
            <person name="Cordum H."/>
            <person name="Wilson R."/>
            <person name="Cheng Z."/>
            <person name="Jin W."/>
            <person name="Jiang J."/>
            <person name="Leong S.A."/>
            <person name="Iwama H."/>
            <person name="Gojobori T."/>
            <person name="Itoh T."/>
            <person name="Niimura Y."/>
            <person name="Fujii Y."/>
            <person name="Habara T."/>
            <person name="Sakai H."/>
            <person name="Sato Y."/>
            <person name="Wilson G."/>
            <person name="Kumar K."/>
            <person name="McCouch S."/>
            <person name="Juretic N."/>
            <person name="Hoen D."/>
            <person name="Wright S."/>
            <person name="Bruskiewich R."/>
            <person name="Bureau T."/>
            <person name="Miyao A."/>
            <person name="Hirochika H."/>
            <person name="Nishikawa T."/>
            <person name="Kadowaki K."/>
            <person name="Sugiura M."/>
            <person name="Burr B."/>
            <person name="Sasaki T."/>
        </authorList>
    </citation>
    <scope>NUCLEOTIDE SEQUENCE [LARGE SCALE GENOMIC DNA]</scope>
    <source>
        <strain evidence="3">cv. Nipponbare</strain>
    </source>
</reference>
<reference evidence="2" key="8">
    <citation type="submission" date="2012-08" db="EMBL/GenBank/DDBJ databases">
        <title>The Second Rice Annotation Project Meeting (RAP2).</title>
        <authorList>
            <consortium name="The Rice Annotation Project (RAP)"/>
        </authorList>
    </citation>
    <scope>NUCLEOTIDE SEQUENCE</scope>
</reference>
<gene>
    <name evidence="2" type="ordered locus">Os05g0343800</name>
    <name evidence="1" type="ORF">P0015F11.11</name>
</gene>
<evidence type="ECO:0000313" key="2">
    <source>
        <dbReference type="EMBL" id="BAH93099.1"/>
    </source>
</evidence>
<reference evidence="2" key="4">
    <citation type="journal article" date="2007" name="Genome Res.">
        <title>Curated Genome Annotation of Oryza sativa ssp. japonica and Comparative Genome Analysis with Arabidopsis thaliana.</title>
        <authorList>
            <consortium name="The Rice Annotation Project (RAP)"/>
            <person name="Itoh T."/>
            <person name="Tanaka T."/>
            <person name="Barrero R.A."/>
            <person name="Yamasaki C."/>
            <person name="Fujii Y."/>
            <person name="Hilton P.B."/>
            <person name="Antonio B.A."/>
            <person name="Aono H."/>
            <person name="Apweiler R."/>
            <person name="Bruskiewich R."/>
            <person name="Bureau T."/>
            <person name="Burr F."/>
            <person name="Costa de Oliveira A."/>
            <person name="Fuks G."/>
            <person name="Habara T."/>
            <person name="Haberer G."/>
            <person name="Han B."/>
            <person name="Harada E."/>
            <person name="Hiraki A.T."/>
            <person name="Hirochika H."/>
            <person name="Hoen D."/>
            <person name="Hokari H."/>
            <person name="Hosokawa S."/>
            <person name="Hsing Y."/>
            <person name="Ikawa H."/>
            <person name="Ikeo K."/>
            <person name="Imanishi T."/>
            <person name="Ito Y."/>
            <person name="Jaiswal P."/>
            <person name="Kanno M."/>
            <person name="Kawahara Y."/>
            <person name="Kawamura T."/>
            <person name="Kawashima H."/>
            <person name="Khurana J.P."/>
            <person name="Kikuchi S."/>
            <person name="Komatsu S."/>
            <person name="Koyanagi K.O."/>
            <person name="Kubooka H."/>
            <person name="Lieberherr D."/>
            <person name="Lin Y.C."/>
            <person name="Lonsdale D."/>
            <person name="Matsumoto T."/>
            <person name="Matsuya A."/>
            <person name="McCombie W.R."/>
            <person name="Messing J."/>
            <person name="Miyao A."/>
            <person name="Mulder N."/>
            <person name="Nagamura Y."/>
            <person name="Nam J."/>
            <person name="Namiki N."/>
            <person name="Numa H."/>
            <person name="Nurimoto S."/>
            <person name="O'donovan C."/>
            <person name="Ohyanagi H."/>
            <person name="Okido T."/>
            <person name="Oota S."/>
            <person name="Osato N."/>
            <person name="Palmer L.E."/>
            <person name="Quetier F."/>
            <person name="Raghuvanshi S."/>
            <person name="Saichi N."/>
            <person name="Sakai H."/>
            <person name="Sakai Y."/>
            <person name="Sakata K."/>
            <person name="Sakurai T."/>
            <person name="Sato F."/>
            <person name="Sato Y."/>
            <person name="Schoof H."/>
            <person name="Seki M."/>
            <person name="Shibata M."/>
            <person name="Shimizu Y."/>
            <person name="Shinozaki K."/>
            <person name="Shinso Y."/>
            <person name="Singh N.K."/>
            <person name="Smith-White B."/>
            <person name="Takeda J."/>
            <person name="Tanino M."/>
            <person name="Tatusova T."/>
            <person name="Thongjuea S."/>
            <person name="Todokoro F."/>
            <person name="Tsugane M."/>
            <person name="Tyagi A.K."/>
            <person name="Vanavichit A."/>
            <person name="Wang A."/>
            <person name="Wing R.A."/>
            <person name="Yamaguchi K."/>
            <person name="Yamamoto M."/>
            <person name="Yamamoto N."/>
            <person name="Yu Y."/>
            <person name="Zhang H."/>
            <person name="Zhao Q."/>
            <person name="Higo K."/>
            <person name="Burr B."/>
            <person name="Gojobori T."/>
            <person name="Sasaki T."/>
        </authorList>
    </citation>
    <scope>NUCLEOTIDE SEQUENCE</scope>
</reference>
<dbReference type="KEGG" id="dosa:Os05g0343800"/>
<reference evidence="2" key="5">
    <citation type="journal article" date="2008" name="Nucleic Acids Res.">
        <title>The Rice Annotation Project Database (RAP-DB): 2008 update.</title>
        <authorList>
            <consortium name="The Rice Annotation Project (RAP)"/>
            <person name="Tanaka T."/>
            <person name="Antonio B.A."/>
            <person name="Kikuchi S."/>
            <person name="Matsumoto T."/>
            <person name="Nagamura Y."/>
            <person name="Numa H."/>
            <person name="Sakai H."/>
            <person name="Wu J."/>
            <person name="Itoh T."/>
            <person name="Sasaki T."/>
            <person name="Aono R."/>
            <person name="Fujii Y."/>
            <person name="Habara T."/>
            <person name="Harada E."/>
            <person name="Kanno M."/>
            <person name="Kawahara Y."/>
            <person name="Kawashima H."/>
            <person name="Kubooka H."/>
            <person name="Matsuya A."/>
            <person name="Nakaoka H."/>
            <person name="Saichi N."/>
            <person name="Sanbonmatsu R."/>
            <person name="Sato Y."/>
            <person name="Shinso Y."/>
            <person name="Suzuki M."/>
            <person name="Takeda J."/>
            <person name="Tanino M."/>
            <person name="Todokoro F."/>
            <person name="Yamaguchi K."/>
            <person name="Yamamoto N."/>
            <person name="Yamasaki C."/>
            <person name="Imanishi T."/>
            <person name="Okido T."/>
            <person name="Tada M."/>
            <person name="Ikeo K."/>
            <person name="Tateno Y."/>
            <person name="Gojobori T."/>
            <person name="Lin Y.C."/>
            <person name="Wei F.J."/>
            <person name="Hsing Y.I."/>
            <person name="Zhao Q."/>
            <person name="Han B."/>
            <person name="Kramer M.R."/>
            <person name="McCombie R.W."/>
            <person name="Lonsdale D."/>
            <person name="O'Donovan C.C."/>
            <person name="Whitfield E.J."/>
            <person name="Apweiler R."/>
            <person name="Koyanagi K.O."/>
            <person name="Khurana J.P."/>
            <person name="Raghuvanshi S."/>
            <person name="Singh N.K."/>
            <person name="Tyagi A.K."/>
            <person name="Haberer G."/>
            <person name="Fujisawa M."/>
            <person name="Hosokawa S."/>
            <person name="Ito Y."/>
            <person name="Ikawa H."/>
            <person name="Shibata M."/>
            <person name="Yamamoto M."/>
            <person name="Bruskiewich R.M."/>
            <person name="Hoen D.R."/>
            <person name="Bureau TE."/>
            <person name="Namiki N."/>
            <person name="Ohyanagi H."/>
            <person name="Sakai Y."/>
            <person name="Nobushima S."/>
            <person name="Sakata K."/>
            <person name="Barrero R.A."/>
            <person name="Sato Y."/>
            <person name="Souvorov A."/>
            <person name="Smith-White B."/>
            <person name="Tatusova T."/>
            <person name="An S."/>
            <person name="An G."/>
            <person name="OOta S."/>
            <person name="Fuks G."/>
            <person name="Messing J."/>
            <person name="Christie K.R."/>
            <person name="Lieberherr D."/>
            <person name="Kim H."/>
            <person name="Zuccolo A."/>
            <person name="Wing R.A."/>
            <person name="Nobuta K."/>
            <person name="Green P.J."/>
            <person name="Lu C."/>
            <person name="Meyers BC."/>
            <person name="Chaparro C."/>
            <person name="Piegu B."/>
            <person name="Panaud O."/>
            <person name="Echeverria M."/>
        </authorList>
    </citation>
    <scope>NUCLEOTIDE SEQUENCE</scope>
</reference>
<accession>Q5W6M6</accession>
<dbReference type="Proteomes" id="UP000000763">
    <property type="component" value="Chromosome 5"/>
</dbReference>
<reference evidence="2" key="3">
    <citation type="journal article" date="2006" name="Nucleic Acids Res.">
        <title>The Rice Annotation Project Database (RAP-DB): hub for Oryza sativa ssp. japonica genome information.</title>
        <authorList>
            <person name="Ohyanagi H."/>
            <person name="Tanaka T."/>
            <person name="Sakai H."/>
            <person name="Shigemoto Y."/>
            <person name="Yamaguchi K."/>
            <person name="Habara T."/>
            <person name="Fujii Y."/>
            <person name="Antonio B.A."/>
            <person name="Nagamura Y."/>
            <person name="Imanishi T."/>
            <person name="Ikeo K."/>
            <person name="Itoh T."/>
            <person name="Gojobori T."/>
            <person name="Sasaki T."/>
        </authorList>
    </citation>
    <scope>NUCLEOTIDE SEQUENCE</scope>
</reference>
<reference evidence="1" key="1">
    <citation type="submission" date="2004-11" db="EMBL/GenBank/DDBJ databases">
        <title>Oryza sativa PAC P0015F11 genomic sequence.</title>
        <authorList>
            <person name="Chow T.-Y."/>
            <person name="Hsing Y.-I.C."/>
            <person name="Chen C.-S."/>
            <person name="Chen H.-H."/>
            <person name="Liu S.-M."/>
            <person name="Chao Y.-T."/>
            <person name="Chang S.-J."/>
            <person name="Chen H.-C."/>
            <person name="Chen S.-K."/>
            <person name="Chen T.-R."/>
            <person name="Chen Y.-L."/>
            <person name="Cheng C.-H."/>
            <person name="Chung C.-I."/>
            <person name="Han S.-Y."/>
            <person name="Hsiao S.-H."/>
            <person name="Hsiung J.-N."/>
            <person name="Hsu C.-H."/>
            <person name="Huang J.-J."/>
            <person name="Kau P.-I."/>
            <person name="Lee M.-C."/>
            <person name="Leu H.-L."/>
            <person name="Li Y.-F."/>
            <person name="Lin S.-J."/>
            <person name="Lin Y.-C."/>
            <person name="Wu S.-W."/>
            <person name="Yu C.-Y."/>
            <person name="Yu S.-W."/>
            <person name="Wu H.-P."/>
            <person name="Shaw J.-F."/>
            <person name="Yu Y."/>
            <person name="Rambo T."/>
            <person name="Currie J."/>
            <person name="Collura K."/>
            <person name="Soderlund C."/>
            <person name="Wing R."/>
        </authorList>
    </citation>
    <scope>NUCLEOTIDE SEQUENCE</scope>
</reference>
<sequence length="76" mass="8272">MRSCLVLSGESSWGLDFVATARWLCGVQRCHHGGFPLFCFLVYCVDLFLDRAPALAAGQLSVAAFCSSLPMHHLAI</sequence>
<dbReference type="EMBL" id="AP008211">
    <property type="protein sequence ID" value="BAH93099.1"/>
    <property type="molecule type" value="Genomic_DNA"/>
</dbReference>
<dbReference type="AlphaFoldDB" id="Q5W6M6"/>
<dbReference type="EMBL" id="AC135424">
    <property type="protein sequence ID" value="AAV44165.1"/>
    <property type="molecule type" value="Genomic_DNA"/>
</dbReference>
<name>Q5W6M6_ORYSJ</name>
<organism evidence="1 3">
    <name type="scientific">Oryza sativa subsp. japonica</name>
    <name type="common">Rice</name>
    <dbReference type="NCBI Taxonomy" id="39947"/>
    <lineage>
        <taxon>Eukaryota</taxon>
        <taxon>Viridiplantae</taxon>
        <taxon>Streptophyta</taxon>
        <taxon>Embryophyta</taxon>
        <taxon>Tracheophyta</taxon>
        <taxon>Spermatophyta</taxon>
        <taxon>Magnoliopsida</taxon>
        <taxon>Liliopsida</taxon>
        <taxon>Poales</taxon>
        <taxon>Poaceae</taxon>
        <taxon>BOP clade</taxon>
        <taxon>Oryzoideae</taxon>
        <taxon>Oryzeae</taxon>
        <taxon>Oryzinae</taxon>
        <taxon>Oryza</taxon>
        <taxon>Oryza sativa</taxon>
    </lineage>
</organism>
<protein>
    <submittedName>
        <fullName evidence="2">Os05g0343800 protein</fullName>
    </submittedName>
</protein>
<reference evidence="2" key="7">
    <citation type="submission" date="2012-08" db="EMBL/GenBank/DDBJ databases">
        <title>Oryza sativa nipponbare(GA3) genomic DNA, chromosome 5.</title>
        <authorList>
            <consortium name="IRGSP(International Rice Genome Sequencing Project)"/>
        </authorList>
    </citation>
    <scope>NUCLEOTIDE SEQUENCE</scope>
</reference>
<proteinExistence type="predicted"/>
<reference evidence="3" key="6">
    <citation type="journal article" date="2008" name="Nucleic Acids Res.">
        <title>The rice annotation project database (RAP-DB): 2008 update.</title>
        <authorList>
            <consortium name="The rice annotation project (RAP)"/>
        </authorList>
    </citation>
    <scope>GENOME REANNOTATION</scope>
    <source>
        <strain evidence="3">cv. Nipponbare</strain>
    </source>
</reference>
<evidence type="ECO:0000313" key="1">
    <source>
        <dbReference type="EMBL" id="AAV44165.1"/>
    </source>
</evidence>